<name>K7G8G0_PELSI</name>
<evidence type="ECO:0000313" key="3">
    <source>
        <dbReference type="Proteomes" id="UP000007267"/>
    </source>
</evidence>
<dbReference type="OMA" id="HGYPQED"/>
<feature type="compositionally biased region" description="Polar residues" evidence="1">
    <location>
        <begin position="1"/>
        <end position="31"/>
    </location>
</feature>
<dbReference type="eggNOG" id="ENOG502S1YS">
    <property type="taxonomic scope" value="Eukaryota"/>
</dbReference>
<reference evidence="3" key="1">
    <citation type="submission" date="2011-10" db="EMBL/GenBank/DDBJ databases">
        <authorList>
            <consortium name="Soft-shell Turtle Genome Consortium"/>
        </authorList>
    </citation>
    <scope>NUCLEOTIDE SEQUENCE [LARGE SCALE GENOMIC DNA]</scope>
    <source>
        <strain evidence="3">Daiwa-1</strain>
    </source>
</reference>
<protein>
    <submittedName>
        <fullName evidence="2">POU class 2 homeobox associating factor 3</fullName>
    </submittedName>
</protein>
<reference evidence="2" key="4">
    <citation type="submission" date="2025-09" db="UniProtKB">
        <authorList>
            <consortium name="Ensembl"/>
        </authorList>
    </citation>
    <scope>IDENTIFICATION</scope>
</reference>
<feature type="compositionally biased region" description="Low complexity" evidence="1">
    <location>
        <begin position="34"/>
        <end position="49"/>
    </location>
</feature>
<feature type="region of interest" description="Disordered" evidence="1">
    <location>
        <begin position="1"/>
        <end position="62"/>
    </location>
</feature>
<evidence type="ECO:0000256" key="1">
    <source>
        <dbReference type="SAM" id="MobiDB-lite"/>
    </source>
</evidence>
<gene>
    <name evidence="2" type="primary">POU2AF3</name>
</gene>
<dbReference type="GO" id="GO:0005829">
    <property type="term" value="C:cytosol"/>
    <property type="evidence" value="ECO:0007669"/>
    <property type="project" value="Ensembl"/>
</dbReference>
<dbReference type="Ensembl" id="ENSPSIT00000016647.1">
    <property type="protein sequence ID" value="ENSPSIP00000016571.1"/>
    <property type="gene ID" value="ENSPSIG00000014772.1"/>
</dbReference>
<dbReference type="PANTHER" id="PTHR36689">
    <property type="entry name" value="COLORECTAL CANCER-ASSOCIATED PROTEIN 2"/>
    <property type="match status" value="1"/>
</dbReference>
<sequence>MAPSLNALQTSTHYGPDTFQSHPLGFNQSMVPESPTSSDLSSPLDYSYSPPQPPPFAPLNYSPPSPLDTTNYSHPVEECSYRHSYPQYSCSPLACHCSTCASEHLDTFRVTEYFPYPSVNCMDYPATIATADDFFRRDRSCDICYS</sequence>
<evidence type="ECO:0000313" key="2">
    <source>
        <dbReference type="Ensembl" id="ENSPSIP00000016571.1"/>
    </source>
</evidence>
<dbReference type="GeneTree" id="ENSGT00420000030454"/>
<dbReference type="HOGENOM" id="CLU_102979_1_0_1"/>
<dbReference type="EMBL" id="AGCU01007541">
    <property type="status" value="NOT_ANNOTATED_CDS"/>
    <property type="molecule type" value="Genomic_DNA"/>
</dbReference>
<proteinExistence type="predicted"/>
<reference evidence="2" key="3">
    <citation type="submission" date="2025-08" db="UniProtKB">
        <authorList>
            <consortium name="Ensembl"/>
        </authorList>
    </citation>
    <scope>IDENTIFICATION</scope>
</reference>
<dbReference type="Proteomes" id="UP000007267">
    <property type="component" value="Unassembled WGS sequence"/>
</dbReference>
<feature type="compositionally biased region" description="Pro residues" evidence="1">
    <location>
        <begin position="50"/>
        <end position="62"/>
    </location>
</feature>
<reference evidence="3" key="2">
    <citation type="journal article" date="2013" name="Nat. Genet.">
        <title>The draft genomes of soft-shell turtle and green sea turtle yield insights into the development and evolution of the turtle-specific body plan.</title>
        <authorList>
            <person name="Wang Z."/>
            <person name="Pascual-Anaya J."/>
            <person name="Zadissa A."/>
            <person name="Li W."/>
            <person name="Niimura Y."/>
            <person name="Huang Z."/>
            <person name="Li C."/>
            <person name="White S."/>
            <person name="Xiong Z."/>
            <person name="Fang D."/>
            <person name="Wang B."/>
            <person name="Ming Y."/>
            <person name="Chen Y."/>
            <person name="Zheng Y."/>
            <person name="Kuraku S."/>
            <person name="Pignatelli M."/>
            <person name="Herrero J."/>
            <person name="Beal K."/>
            <person name="Nozawa M."/>
            <person name="Li Q."/>
            <person name="Wang J."/>
            <person name="Zhang H."/>
            <person name="Yu L."/>
            <person name="Shigenobu S."/>
            <person name="Wang J."/>
            <person name="Liu J."/>
            <person name="Flicek P."/>
            <person name="Searle S."/>
            <person name="Wang J."/>
            <person name="Kuratani S."/>
            <person name="Yin Y."/>
            <person name="Aken B."/>
            <person name="Zhang G."/>
            <person name="Irie N."/>
        </authorList>
    </citation>
    <scope>NUCLEOTIDE SEQUENCE [LARGE SCALE GENOMIC DNA]</scope>
    <source>
        <strain evidence="3">Daiwa-1</strain>
    </source>
</reference>
<dbReference type="STRING" id="13735.ENSPSIP00000016571"/>
<organism evidence="2 3">
    <name type="scientific">Pelodiscus sinensis</name>
    <name type="common">Chinese softshell turtle</name>
    <name type="synonym">Trionyx sinensis</name>
    <dbReference type="NCBI Taxonomy" id="13735"/>
    <lineage>
        <taxon>Eukaryota</taxon>
        <taxon>Metazoa</taxon>
        <taxon>Chordata</taxon>
        <taxon>Craniata</taxon>
        <taxon>Vertebrata</taxon>
        <taxon>Euteleostomi</taxon>
        <taxon>Archelosauria</taxon>
        <taxon>Testudinata</taxon>
        <taxon>Testudines</taxon>
        <taxon>Cryptodira</taxon>
        <taxon>Trionychia</taxon>
        <taxon>Trionychidae</taxon>
        <taxon>Pelodiscus</taxon>
    </lineage>
</organism>
<dbReference type="InterPro" id="IPR043265">
    <property type="entry name" value="OCAT2"/>
</dbReference>
<dbReference type="GO" id="GO:0005654">
    <property type="term" value="C:nucleoplasm"/>
    <property type="evidence" value="ECO:0007669"/>
    <property type="project" value="Ensembl"/>
</dbReference>
<accession>K7G8G0</accession>
<dbReference type="GO" id="GO:0003677">
    <property type="term" value="F:DNA binding"/>
    <property type="evidence" value="ECO:0007669"/>
    <property type="project" value="Ensembl"/>
</dbReference>
<dbReference type="AlphaFoldDB" id="K7G8G0"/>
<dbReference type="GO" id="GO:0003713">
    <property type="term" value="F:transcription coactivator activity"/>
    <property type="evidence" value="ECO:0007669"/>
    <property type="project" value="Ensembl"/>
</dbReference>
<keyword evidence="3" id="KW-1185">Reference proteome</keyword>
<dbReference type="PANTHER" id="PTHR36689:SF1">
    <property type="entry name" value="POU CLASS 2 HOMEOBOX ASSOCIATING FACTOR 3"/>
    <property type="match status" value="1"/>
</dbReference>